<dbReference type="SUPFAM" id="SSF53448">
    <property type="entry name" value="Nucleotide-diphospho-sugar transferases"/>
    <property type="match status" value="1"/>
</dbReference>
<evidence type="ECO:0008006" key="4">
    <source>
        <dbReference type="Google" id="ProtNLM"/>
    </source>
</evidence>
<dbReference type="InterPro" id="IPR007577">
    <property type="entry name" value="GlycoTrfase_DXD_sugar-bd_CS"/>
</dbReference>
<dbReference type="Proteomes" id="UP001178507">
    <property type="component" value="Unassembled WGS sequence"/>
</dbReference>
<dbReference type="InterPro" id="IPR051706">
    <property type="entry name" value="Glycosyltransferase_domain"/>
</dbReference>
<dbReference type="PANTHER" id="PTHR32385">
    <property type="entry name" value="MANNOSYL PHOSPHORYLINOSITOL CERAMIDE SYNTHASE"/>
    <property type="match status" value="1"/>
</dbReference>
<evidence type="ECO:0000256" key="1">
    <source>
        <dbReference type="ARBA" id="ARBA00022679"/>
    </source>
</evidence>
<dbReference type="GO" id="GO:0000030">
    <property type="term" value="F:mannosyltransferase activity"/>
    <property type="evidence" value="ECO:0007669"/>
    <property type="project" value="TreeGrafter"/>
</dbReference>
<dbReference type="PANTHER" id="PTHR32385:SF15">
    <property type="entry name" value="INOSITOL PHOSPHOCERAMIDE MANNOSYLTRANSFERASE 1"/>
    <property type="match status" value="1"/>
</dbReference>
<organism evidence="2 3">
    <name type="scientific">Effrenium voratum</name>
    <dbReference type="NCBI Taxonomy" id="2562239"/>
    <lineage>
        <taxon>Eukaryota</taxon>
        <taxon>Sar</taxon>
        <taxon>Alveolata</taxon>
        <taxon>Dinophyceae</taxon>
        <taxon>Suessiales</taxon>
        <taxon>Symbiodiniaceae</taxon>
        <taxon>Effrenium</taxon>
    </lineage>
</organism>
<accession>A0AA36I6P6</accession>
<dbReference type="InterPro" id="IPR029044">
    <property type="entry name" value="Nucleotide-diphossugar_trans"/>
</dbReference>
<dbReference type="AlphaFoldDB" id="A0AA36I6P6"/>
<evidence type="ECO:0000313" key="2">
    <source>
        <dbReference type="EMBL" id="CAJ1382086.1"/>
    </source>
</evidence>
<dbReference type="GO" id="GO:0016020">
    <property type="term" value="C:membrane"/>
    <property type="evidence" value="ECO:0007669"/>
    <property type="project" value="GOC"/>
</dbReference>
<keyword evidence="3" id="KW-1185">Reference proteome</keyword>
<dbReference type="GO" id="GO:0051999">
    <property type="term" value="P:mannosyl-inositol phosphorylceramide biosynthetic process"/>
    <property type="evidence" value="ECO:0007669"/>
    <property type="project" value="TreeGrafter"/>
</dbReference>
<dbReference type="Pfam" id="PF04488">
    <property type="entry name" value="Gly_transf_sug"/>
    <property type="match status" value="1"/>
</dbReference>
<dbReference type="Gene3D" id="3.90.550.20">
    <property type="match status" value="1"/>
</dbReference>
<name>A0AA36I6P6_9DINO</name>
<protein>
    <recommendedName>
        <fullName evidence="4">Glycosyltransferase</fullName>
    </recommendedName>
</protein>
<proteinExistence type="predicted"/>
<evidence type="ECO:0000313" key="3">
    <source>
        <dbReference type="Proteomes" id="UP001178507"/>
    </source>
</evidence>
<reference evidence="2" key="1">
    <citation type="submission" date="2023-08" db="EMBL/GenBank/DDBJ databases">
        <authorList>
            <person name="Chen Y."/>
            <person name="Shah S."/>
            <person name="Dougan E. K."/>
            <person name="Thang M."/>
            <person name="Chan C."/>
        </authorList>
    </citation>
    <scope>NUCLEOTIDE SEQUENCE</scope>
</reference>
<sequence length="283" mass="32071">MRTCRDLPSRLARRVLQRMPYSQAKSDIIRYGLLFHHGGIYMDTDFLVVKDLGEVLDLAQKYDLVSYTDALETILEKRVCSRNFGSNFMAARKGSVFMKTVWDRQKQLMQAHCPVSEKGEGLETLCCSDNATEQCRVAWGGIGEKVSHPVFDELEGESAAFSSYCFSGERGFTPPRLLNFLATPELTLADAEDIWEKMEVDEPSARDPFGRIMYHTFNSAATWSDFSCKQIFNTSSLYGKLNYLSFTTGSGSKSLPATPEYMEWLQKNKMSFMKNHDGLPCQT</sequence>
<dbReference type="EMBL" id="CAUJNA010000870">
    <property type="protein sequence ID" value="CAJ1382086.1"/>
    <property type="molecule type" value="Genomic_DNA"/>
</dbReference>
<gene>
    <name evidence="2" type="ORF">EVOR1521_LOCUS9565</name>
</gene>
<comment type="caution">
    <text evidence="2">The sequence shown here is derived from an EMBL/GenBank/DDBJ whole genome shotgun (WGS) entry which is preliminary data.</text>
</comment>
<keyword evidence="1" id="KW-0808">Transferase</keyword>